<organism evidence="1">
    <name type="scientific">Arion vulgaris</name>
    <dbReference type="NCBI Taxonomy" id="1028688"/>
    <lineage>
        <taxon>Eukaryota</taxon>
        <taxon>Metazoa</taxon>
        <taxon>Spiralia</taxon>
        <taxon>Lophotrochozoa</taxon>
        <taxon>Mollusca</taxon>
        <taxon>Gastropoda</taxon>
        <taxon>Heterobranchia</taxon>
        <taxon>Euthyneura</taxon>
        <taxon>Panpulmonata</taxon>
        <taxon>Eupulmonata</taxon>
        <taxon>Stylommatophora</taxon>
        <taxon>Helicina</taxon>
        <taxon>Arionoidea</taxon>
        <taxon>Arionidae</taxon>
        <taxon>Arion</taxon>
    </lineage>
</organism>
<name>A0A0B7B8I5_9EUPU</name>
<gene>
    <name evidence="1" type="primary">ORF170191</name>
</gene>
<dbReference type="AlphaFoldDB" id="A0A0B7B8I5"/>
<proteinExistence type="predicted"/>
<dbReference type="EMBL" id="HACG01042458">
    <property type="protein sequence ID" value="CEK89323.1"/>
    <property type="molecule type" value="Transcribed_RNA"/>
</dbReference>
<protein>
    <submittedName>
        <fullName evidence="1">Uncharacterized protein</fullName>
    </submittedName>
</protein>
<reference evidence="1" key="1">
    <citation type="submission" date="2014-12" db="EMBL/GenBank/DDBJ databases">
        <title>Insight into the proteome of Arion vulgaris.</title>
        <authorList>
            <person name="Aradska J."/>
            <person name="Bulat T."/>
            <person name="Smidak R."/>
            <person name="Sarate P."/>
            <person name="Gangsoo J."/>
            <person name="Sialana F."/>
            <person name="Bilban M."/>
            <person name="Lubec G."/>
        </authorList>
    </citation>
    <scope>NUCLEOTIDE SEQUENCE</scope>
    <source>
        <tissue evidence="1">Skin</tissue>
    </source>
</reference>
<evidence type="ECO:0000313" key="1">
    <source>
        <dbReference type="EMBL" id="CEK89323.1"/>
    </source>
</evidence>
<sequence>MISLPSIEESSKLPRSKEIRDLQIENCSNILECYMGIPTLFSGGKGGSFPFDL</sequence>
<accession>A0A0B7B8I5</accession>